<keyword evidence="3" id="KW-1133">Transmembrane helix</keyword>
<accession>A0AAD6LT70</accession>
<dbReference type="CDD" id="cd00325">
    <property type="entry name" value="chitinase_GH19"/>
    <property type="match status" value="1"/>
</dbReference>
<protein>
    <recommendedName>
        <fullName evidence="4">Glycoside hydrolase family 19 catalytic domain-containing protein</fullName>
    </recommendedName>
</protein>
<dbReference type="GO" id="GO:0008061">
    <property type="term" value="F:chitin binding"/>
    <property type="evidence" value="ECO:0007669"/>
    <property type="project" value="UniProtKB-KW"/>
</dbReference>
<keyword evidence="3" id="KW-0472">Membrane</keyword>
<dbReference type="InterPro" id="IPR000726">
    <property type="entry name" value="Glyco_hydro_19_cat"/>
</dbReference>
<evidence type="ECO:0000256" key="3">
    <source>
        <dbReference type="SAM" id="Phobius"/>
    </source>
</evidence>
<dbReference type="PANTHER" id="PTHR22595">
    <property type="entry name" value="CHITINASE-RELATED"/>
    <property type="match status" value="1"/>
</dbReference>
<dbReference type="InterPro" id="IPR023346">
    <property type="entry name" value="Lysozyme-like_dom_sf"/>
</dbReference>
<sequence length="166" mass="18545">MASSAYAFLSFVFYTIFLSFGSYKAEARRFNDISSLVSKGLFDSIFLHKDNNACPAKGFYTYNSFIQASRCFPQFGRTGSSITRKREVAAFLAQISHETTGGWATAPDGPFAWGLCFKEEVSPQSSYCDSSKHSMAMLSGQILQRKRTYSTIMELQLWTSRQGPGI</sequence>
<dbReference type="SUPFAM" id="SSF53955">
    <property type="entry name" value="Lysozyme-like"/>
    <property type="match status" value="1"/>
</dbReference>
<keyword evidence="6" id="KW-1185">Reference proteome</keyword>
<keyword evidence="3" id="KW-0812">Transmembrane</keyword>
<comment type="similarity">
    <text evidence="1">Belongs to the glycosyl hydrolase 19 family. Chitinase class I subfamily.</text>
</comment>
<evidence type="ECO:0000256" key="2">
    <source>
        <dbReference type="ARBA" id="ARBA00022669"/>
    </source>
</evidence>
<evidence type="ECO:0000256" key="1">
    <source>
        <dbReference type="ARBA" id="ARBA00009373"/>
    </source>
</evidence>
<reference evidence="5" key="1">
    <citation type="journal article" date="2023" name="Mol. Ecol. Resour.">
        <title>Chromosome-level genome assembly of a triploid poplar Populus alba 'Berolinensis'.</title>
        <authorList>
            <person name="Chen S."/>
            <person name="Yu Y."/>
            <person name="Wang X."/>
            <person name="Wang S."/>
            <person name="Zhang T."/>
            <person name="Zhou Y."/>
            <person name="He R."/>
            <person name="Meng N."/>
            <person name="Wang Y."/>
            <person name="Liu W."/>
            <person name="Liu Z."/>
            <person name="Liu J."/>
            <person name="Guo Q."/>
            <person name="Huang H."/>
            <person name="Sederoff R.R."/>
            <person name="Wang G."/>
            <person name="Qu G."/>
            <person name="Chen S."/>
        </authorList>
    </citation>
    <scope>NUCLEOTIDE SEQUENCE</scope>
    <source>
        <strain evidence="5">SC-2020</strain>
    </source>
</reference>
<feature type="domain" description="Glycoside hydrolase family 19 catalytic" evidence="4">
    <location>
        <begin position="54"/>
        <end position="76"/>
    </location>
</feature>
<evidence type="ECO:0000313" key="6">
    <source>
        <dbReference type="Proteomes" id="UP001164929"/>
    </source>
</evidence>
<organism evidence="5 6">
    <name type="scientific">Populus alba x Populus x berolinensis</name>
    <dbReference type="NCBI Taxonomy" id="444605"/>
    <lineage>
        <taxon>Eukaryota</taxon>
        <taxon>Viridiplantae</taxon>
        <taxon>Streptophyta</taxon>
        <taxon>Embryophyta</taxon>
        <taxon>Tracheophyta</taxon>
        <taxon>Spermatophyta</taxon>
        <taxon>Magnoliopsida</taxon>
        <taxon>eudicotyledons</taxon>
        <taxon>Gunneridae</taxon>
        <taxon>Pentapetalae</taxon>
        <taxon>rosids</taxon>
        <taxon>fabids</taxon>
        <taxon>Malpighiales</taxon>
        <taxon>Salicaceae</taxon>
        <taxon>Saliceae</taxon>
        <taxon>Populus</taxon>
    </lineage>
</organism>
<dbReference type="GO" id="GO:0016998">
    <property type="term" value="P:cell wall macromolecule catabolic process"/>
    <property type="evidence" value="ECO:0007669"/>
    <property type="project" value="InterPro"/>
</dbReference>
<dbReference type="PROSITE" id="PS00773">
    <property type="entry name" value="CHITINASE_19_1"/>
    <property type="match status" value="1"/>
</dbReference>
<gene>
    <name evidence="5" type="ORF">NC653_033110</name>
</gene>
<dbReference type="Proteomes" id="UP001164929">
    <property type="component" value="Chromosome 14"/>
</dbReference>
<dbReference type="GO" id="GO:0004568">
    <property type="term" value="F:chitinase activity"/>
    <property type="evidence" value="ECO:0007669"/>
    <property type="project" value="InterPro"/>
</dbReference>
<dbReference type="Gene3D" id="1.10.530.10">
    <property type="match status" value="1"/>
</dbReference>
<feature type="transmembrane region" description="Helical" evidence="3">
    <location>
        <begin position="6"/>
        <end position="23"/>
    </location>
</feature>
<dbReference type="Pfam" id="PF00182">
    <property type="entry name" value="Glyco_hydro_19"/>
    <property type="match status" value="1"/>
</dbReference>
<comment type="caution">
    <text evidence="5">The sequence shown here is derived from an EMBL/GenBank/DDBJ whole genome shotgun (WGS) entry which is preliminary data.</text>
</comment>
<dbReference type="EMBL" id="JAQIZT010000014">
    <property type="protein sequence ID" value="KAJ6972706.1"/>
    <property type="molecule type" value="Genomic_DNA"/>
</dbReference>
<name>A0AAD6LT70_9ROSI</name>
<dbReference type="AlphaFoldDB" id="A0AAD6LT70"/>
<dbReference type="GO" id="GO:0006032">
    <property type="term" value="P:chitin catabolic process"/>
    <property type="evidence" value="ECO:0007669"/>
    <property type="project" value="InterPro"/>
</dbReference>
<dbReference type="PANTHER" id="PTHR22595:SF111">
    <property type="entry name" value="CHITINASE 10"/>
    <property type="match status" value="1"/>
</dbReference>
<keyword evidence="2" id="KW-0147">Chitin-binding</keyword>
<evidence type="ECO:0000259" key="4">
    <source>
        <dbReference type="PROSITE" id="PS00773"/>
    </source>
</evidence>
<evidence type="ECO:0000313" key="5">
    <source>
        <dbReference type="EMBL" id="KAJ6972706.1"/>
    </source>
</evidence>
<proteinExistence type="inferred from homology"/>